<dbReference type="KEGG" id="apln:108735733"/>
<keyword evidence="2" id="KW-0812">Transmembrane</keyword>
<reference evidence="4" key="1">
    <citation type="submission" date="2025-08" db="UniProtKB">
        <authorList>
            <consortium name="RefSeq"/>
        </authorList>
    </citation>
    <scope>IDENTIFICATION</scope>
    <source>
        <tissue evidence="4">Entire body</tissue>
    </source>
</reference>
<protein>
    <submittedName>
        <fullName evidence="4">Uncharacterized protein LOC108735733</fullName>
    </submittedName>
</protein>
<proteinExistence type="predicted"/>
<name>A0A7F5RGA3_AGRPL</name>
<organism evidence="3 4">
    <name type="scientific">Agrilus planipennis</name>
    <name type="common">Emerald ash borer</name>
    <name type="synonym">Agrilus marcopoli</name>
    <dbReference type="NCBI Taxonomy" id="224129"/>
    <lineage>
        <taxon>Eukaryota</taxon>
        <taxon>Metazoa</taxon>
        <taxon>Ecdysozoa</taxon>
        <taxon>Arthropoda</taxon>
        <taxon>Hexapoda</taxon>
        <taxon>Insecta</taxon>
        <taxon>Pterygota</taxon>
        <taxon>Neoptera</taxon>
        <taxon>Endopterygota</taxon>
        <taxon>Coleoptera</taxon>
        <taxon>Polyphaga</taxon>
        <taxon>Elateriformia</taxon>
        <taxon>Buprestoidea</taxon>
        <taxon>Buprestidae</taxon>
        <taxon>Agrilinae</taxon>
        <taxon>Agrilus</taxon>
    </lineage>
</organism>
<sequence length="211" mass="24523">MCITEPFCVRPKVNSLERAVLTNLNAMSGESPSSFREINESSRRQKTRHSLQPIIHESQIKDTRLTQSQGYGRRQRSKLNPLVLKVPSIPEDEEVNKPSTPSNDQFNTFEKSEQKRKNSETRIANNRQNSSASDNWSQTRRDSHHDTLERPSHQRTRITNSSISSTVNPQVQKEQYWWFSKRPFRKTSILICIIIVLSIIILIESLFIVIY</sequence>
<evidence type="ECO:0000256" key="2">
    <source>
        <dbReference type="SAM" id="Phobius"/>
    </source>
</evidence>
<evidence type="ECO:0000313" key="3">
    <source>
        <dbReference type="Proteomes" id="UP000192223"/>
    </source>
</evidence>
<feature type="compositionally biased region" description="Basic and acidic residues" evidence="1">
    <location>
        <begin position="139"/>
        <end position="152"/>
    </location>
</feature>
<dbReference type="RefSeq" id="XP_025834998.1">
    <property type="nucleotide sequence ID" value="XM_025979213.1"/>
</dbReference>
<gene>
    <name evidence="4" type="primary">LOC108735733</name>
</gene>
<evidence type="ECO:0000256" key="1">
    <source>
        <dbReference type="SAM" id="MobiDB-lite"/>
    </source>
</evidence>
<dbReference type="Proteomes" id="UP000192223">
    <property type="component" value="Unplaced"/>
</dbReference>
<feature type="region of interest" description="Disordered" evidence="1">
    <location>
        <begin position="29"/>
        <end position="166"/>
    </location>
</feature>
<dbReference type="AlphaFoldDB" id="A0A7F5RGA3"/>
<feature type="compositionally biased region" description="Polar residues" evidence="1">
    <location>
        <begin position="121"/>
        <end position="138"/>
    </location>
</feature>
<feature type="transmembrane region" description="Helical" evidence="2">
    <location>
        <begin position="189"/>
        <end position="210"/>
    </location>
</feature>
<feature type="compositionally biased region" description="Basic and acidic residues" evidence="1">
    <location>
        <begin position="110"/>
        <end position="120"/>
    </location>
</feature>
<dbReference type="GeneID" id="108735733"/>
<feature type="compositionally biased region" description="Polar residues" evidence="1">
    <location>
        <begin position="97"/>
        <end position="109"/>
    </location>
</feature>
<dbReference type="InParanoid" id="A0A7F5RGA3"/>
<keyword evidence="2" id="KW-0472">Membrane</keyword>
<keyword evidence="2" id="KW-1133">Transmembrane helix</keyword>
<evidence type="ECO:0000313" key="4">
    <source>
        <dbReference type="RefSeq" id="XP_025834998.1"/>
    </source>
</evidence>
<keyword evidence="3" id="KW-1185">Reference proteome</keyword>
<accession>A0A7F5RGA3</accession>
<feature type="compositionally biased region" description="Low complexity" evidence="1">
    <location>
        <begin position="157"/>
        <end position="166"/>
    </location>
</feature>